<dbReference type="InterPro" id="IPR052072">
    <property type="entry name" value="Vascular_dev_regulator"/>
</dbReference>
<dbReference type="GO" id="GO:0001755">
    <property type="term" value="P:neural crest cell migration"/>
    <property type="evidence" value="ECO:0007669"/>
    <property type="project" value="TreeGrafter"/>
</dbReference>
<dbReference type="InterPro" id="IPR029071">
    <property type="entry name" value="Ubiquitin-like_domsf"/>
</dbReference>
<dbReference type="SUPFAM" id="SSF54236">
    <property type="entry name" value="Ubiquitin-like"/>
    <property type="match status" value="1"/>
</dbReference>
<feature type="non-terminal residue" evidence="4">
    <location>
        <position position="1"/>
    </location>
</feature>
<dbReference type="OrthoDB" id="3908708at2759"/>
<reference evidence="4" key="1">
    <citation type="thesis" date="2021" institute="BYU ScholarsArchive" country="Provo, UT, USA">
        <title>Applications of and Algorithms for Genome Assembly and Genomic Analyses with an Emphasis on Marine Teleosts.</title>
        <authorList>
            <person name="Pickett B.D."/>
        </authorList>
    </citation>
    <scope>NUCLEOTIDE SEQUENCE</scope>
    <source>
        <strain evidence="4">HI-2016</strain>
    </source>
</reference>
<dbReference type="EMBL" id="JAFBMS010000008">
    <property type="protein sequence ID" value="KAG9349806.1"/>
    <property type="molecule type" value="Genomic_DNA"/>
</dbReference>
<evidence type="ECO:0000259" key="3">
    <source>
        <dbReference type="PROSITE" id="PS51126"/>
    </source>
</evidence>
<dbReference type="SUPFAM" id="SSF49879">
    <property type="entry name" value="SMAD/FHA domain"/>
    <property type="match status" value="1"/>
</dbReference>
<dbReference type="CDD" id="cd17116">
    <property type="entry name" value="RA_Radil_like"/>
    <property type="match status" value="1"/>
</dbReference>
<feature type="domain" description="Ras-associating" evidence="2">
    <location>
        <begin position="109"/>
        <end position="212"/>
    </location>
</feature>
<comment type="caution">
    <text evidence="4">The sequence shown here is derived from an EMBL/GenBank/DDBJ whole genome shotgun (WGS) entry which is preliminary data.</text>
</comment>
<keyword evidence="5" id="KW-1185">Reference proteome</keyword>
<dbReference type="Pfam" id="PF01843">
    <property type="entry name" value="DIL"/>
    <property type="match status" value="1"/>
</dbReference>
<dbReference type="PROSITE" id="PS51126">
    <property type="entry name" value="DILUTE"/>
    <property type="match status" value="1"/>
</dbReference>
<organism evidence="4 5">
    <name type="scientific">Albula glossodonta</name>
    <name type="common">roundjaw bonefish</name>
    <dbReference type="NCBI Taxonomy" id="121402"/>
    <lineage>
        <taxon>Eukaryota</taxon>
        <taxon>Metazoa</taxon>
        <taxon>Chordata</taxon>
        <taxon>Craniata</taxon>
        <taxon>Vertebrata</taxon>
        <taxon>Euteleostomi</taxon>
        <taxon>Actinopterygii</taxon>
        <taxon>Neopterygii</taxon>
        <taxon>Teleostei</taxon>
        <taxon>Albuliformes</taxon>
        <taxon>Albulidae</taxon>
        <taxon>Albula</taxon>
    </lineage>
</organism>
<feature type="compositionally biased region" description="Basic and acidic residues" evidence="1">
    <location>
        <begin position="343"/>
        <end position="352"/>
    </location>
</feature>
<dbReference type="Gene3D" id="2.60.200.20">
    <property type="match status" value="1"/>
</dbReference>
<dbReference type="SMART" id="SM01132">
    <property type="entry name" value="DIL"/>
    <property type="match status" value="1"/>
</dbReference>
<dbReference type="SMART" id="SM00314">
    <property type="entry name" value="RA"/>
    <property type="match status" value="1"/>
</dbReference>
<protein>
    <recommendedName>
        <fullName evidence="6">Ras-associating and dilute domain-containing protein</fullName>
    </recommendedName>
</protein>
<dbReference type="PANTHER" id="PTHR16027:SF3">
    <property type="entry name" value="RAS-ASSOCIATING AND DILUTE DOMAIN-CONTAINING PROTEIN"/>
    <property type="match status" value="1"/>
</dbReference>
<dbReference type="GO" id="GO:0007165">
    <property type="term" value="P:signal transduction"/>
    <property type="evidence" value="ECO:0007669"/>
    <property type="project" value="InterPro"/>
</dbReference>
<evidence type="ECO:0000256" key="1">
    <source>
        <dbReference type="SAM" id="MobiDB-lite"/>
    </source>
</evidence>
<evidence type="ECO:0000313" key="5">
    <source>
        <dbReference type="Proteomes" id="UP000824540"/>
    </source>
</evidence>
<dbReference type="PANTHER" id="PTHR16027">
    <property type="entry name" value="DILUTE DOMAIN-CONTAINING PROTEIN YPR089W"/>
    <property type="match status" value="1"/>
</dbReference>
<evidence type="ECO:0008006" key="6">
    <source>
        <dbReference type="Google" id="ProtNLM"/>
    </source>
</evidence>
<feature type="non-terminal residue" evidence="4">
    <location>
        <position position="1220"/>
    </location>
</feature>
<dbReference type="AlphaFoldDB" id="A0A8T2PDJ9"/>
<feature type="domain" description="Dilute" evidence="3">
    <location>
        <begin position="633"/>
        <end position="1220"/>
    </location>
</feature>
<dbReference type="InterPro" id="IPR008984">
    <property type="entry name" value="SMAD_FHA_dom_sf"/>
</dbReference>
<dbReference type="Proteomes" id="UP000824540">
    <property type="component" value="Unassembled WGS sequence"/>
</dbReference>
<dbReference type="InterPro" id="IPR002710">
    <property type="entry name" value="Dilute_dom"/>
</dbReference>
<evidence type="ECO:0000259" key="2">
    <source>
        <dbReference type="PROSITE" id="PS50200"/>
    </source>
</evidence>
<feature type="region of interest" description="Disordered" evidence="1">
    <location>
        <begin position="730"/>
        <end position="767"/>
    </location>
</feature>
<evidence type="ECO:0000313" key="4">
    <source>
        <dbReference type="EMBL" id="KAG9349806.1"/>
    </source>
</evidence>
<gene>
    <name evidence="4" type="ORF">JZ751_026159</name>
</gene>
<name>A0A8T2PDJ9_9TELE</name>
<dbReference type="CDD" id="cd22733">
    <property type="entry name" value="FHA_RADIL"/>
    <property type="match status" value="1"/>
</dbReference>
<proteinExistence type="predicted"/>
<sequence length="1220" mass="133803">PERRAPAMKWGCGGDSALPLSYAAHPTLAGCRAEGTLHSRLRCSASPSGMFYGSSASMSLPSKSKLKRQSRTFTQVLYRTLSYRDRRSVTDLPEQVTDDPAELSTQTSAPGVLKIFGDEICAGANYKSVLATPRSSAQELIKEALERYSLNKTAASSYVLCDVIGKFEGPEKRWRTECLRALGDNEKPLLLQDLWKPKEGFARRFELRRRAEVEELAAKEKDTVTAGERSPRGPYQSLRYGVSPIPIHPAIASVCIVRVQTVAASPSGDELTVPDINAQARKLQRNRAKGTMTLNHGSSFCRSLSETSLNLVGGPGDEPKRYYSTLPGPLRGRGSRDGLQAGRRKDERESGGVRHSLYQSPHLLLLQGYNRQDCLVYLLNRDQHTVGQETASARPNICLSSPDILPLHCKIKKIQVLRRFSSAVEERLVVEPVPQASVLVNFSRAERTTHLRHGDLLSFGAHYIFLYKDPVSAKPLPAQTLARLRTLNQLYEAEGEAGGGGAGGGGVAGTAVPGQACRLCGSIIRDKNPGRRGLKPHLVKTRSLQKRKLQLDFEKAHEDELINRIMSLIEPGGDDHKLTPAFLLCLCIKHSASAFEPGSFGRLLQKIVKRIQSIAWEKTKELALKQAQHQDPASLSLLSISDLVPDLQVIFFWMSNAIEILYFIQQKSPTYMQGIEKLDSKALASERTLSNLSPRMNANSQLGLAPGGPYAEVFEIIALERNPTASFLTRRNSRPVKASPVRQREPSPCLQSEKGLAASVSPDMQGSSKESLLSATISANEEAMTVLEEVIMYTFQQCVYYITKWAGGAELVGVMPVAALGSSQACFILGSFNKGMLPLMRGGPPAGKGVYTSVLQGHAQTDSPCAGLLDPVVCLPVCGGGLREDTQLVPGWGGGGGGMGSDRHEGDLSLRLEQNERERHGVATVFIPSAIKGLEIRDGPRSCRESLYVVLPGLLDCNPFQGENNDPCWRGAGSPPEPVRKVLQVFQTTQDLLQQYEVHHEIQSQMFAYLFFFSNVSLFNQLLDKDRPCVISADEVSAELRWGQRPPSCVFITQHRARLLLQAGGLELARSHSNTLPLEAISLSLNELPDSHNPPSSLRPALHFPPDTGRLPCSPKKNCCIALSVLSQACLRMVQDWAGKMGLAHLADKFFAKLCSTVRILATPTQQLAQLSWRALSLDHPTLRPVQLHRILTQYQLAAEMGPVALWQPSSEEEALIYRT</sequence>
<dbReference type="PROSITE" id="PS50200">
    <property type="entry name" value="RA"/>
    <property type="match status" value="1"/>
</dbReference>
<dbReference type="GO" id="GO:0034446">
    <property type="term" value="P:substrate adhesion-dependent cell spreading"/>
    <property type="evidence" value="ECO:0007669"/>
    <property type="project" value="TreeGrafter"/>
</dbReference>
<dbReference type="Pfam" id="PF00788">
    <property type="entry name" value="RA"/>
    <property type="match status" value="1"/>
</dbReference>
<accession>A0A8T2PDJ9</accession>
<dbReference type="InterPro" id="IPR000159">
    <property type="entry name" value="RA_dom"/>
</dbReference>
<dbReference type="GO" id="GO:0051020">
    <property type="term" value="F:GTPase binding"/>
    <property type="evidence" value="ECO:0007669"/>
    <property type="project" value="TreeGrafter"/>
</dbReference>
<dbReference type="GO" id="GO:0005874">
    <property type="term" value="C:microtubule"/>
    <property type="evidence" value="ECO:0007669"/>
    <property type="project" value="TreeGrafter"/>
</dbReference>
<feature type="region of interest" description="Disordered" evidence="1">
    <location>
        <begin position="312"/>
        <end position="354"/>
    </location>
</feature>
<dbReference type="Gene3D" id="3.10.20.90">
    <property type="entry name" value="Phosphatidylinositol 3-kinase Catalytic Subunit, Chain A, domain 1"/>
    <property type="match status" value="1"/>
</dbReference>